<dbReference type="AlphaFoldDB" id="A0A939STU2"/>
<accession>A0A939STU2</accession>
<dbReference type="EMBL" id="JAGETR010000240">
    <property type="protein sequence ID" value="MBO2007377.1"/>
    <property type="molecule type" value="Genomic_DNA"/>
</dbReference>
<dbReference type="Pfam" id="PF14110">
    <property type="entry name" value="DUF4282"/>
    <property type="match status" value="1"/>
</dbReference>
<feature type="transmembrane region" description="Helical" evidence="1">
    <location>
        <begin position="20"/>
        <end position="38"/>
    </location>
</feature>
<dbReference type="InterPro" id="IPR025557">
    <property type="entry name" value="DUF4282"/>
</dbReference>
<organism evidence="2">
    <name type="scientific">Serratia marcescens</name>
    <dbReference type="NCBI Taxonomy" id="615"/>
    <lineage>
        <taxon>Bacteria</taxon>
        <taxon>Pseudomonadati</taxon>
        <taxon>Pseudomonadota</taxon>
        <taxon>Gammaproteobacteria</taxon>
        <taxon>Enterobacterales</taxon>
        <taxon>Yersiniaceae</taxon>
        <taxon>Serratia</taxon>
    </lineage>
</organism>
<keyword evidence="1" id="KW-0472">Membrane</keyword>
<gene>
    <name evidence="2" type="ORF">J4732_22285</name>
</gene>
<feature type="transmembrane region" description="Helical" evidence="1">
    <location>
        <begin position="44"/>
        <end position="65"/>
    </location>
</feature>
<keyword evidence="1" id="KW-1133">Transmembrane helix</keyword>
<sequence length="109" mass="12210">MRNIFFFDAMLTPKIITAVYWLALLGVLISGIGMMFYGEFFRGLFGIIVGGVFVRVAFEMIIIAFKNNEYLRKIAENRNAVPTPGASRRCFLRPSYSKPSRLNASSCGA</sequence>
<comment type="caution">
    <text evidence="2">The sequence shown here is derived from an EMBL/GenBank/DDBJ whole genome shotgun (WGS) entry which is preliminary data.</text>
</comment>
<name>A0A939STU2_SERMA</name>
<evidence type="ECO:0000256" key="1">
    <source>
        <dbReference type="SAM" id="Phobius"/>
    </source>
</evidence>
<protein>
    <submittedName>
        <fullName evidence="2">DUF4282 domain-containing protein</fullName>
    </submittedName>
</protein>
<reference evidence="2" key="1">
    <citation type="submission" date="2021-03" db="EMBL/GenBank/DDBJ databases">
        <title>Molecular epidemiology and mechanisms of colistin and carbapenem resistance in Enterobacteriaceae from clinical isolates, the environment and porcine samples in Pretoria, South Africa.</title>
        <authorList>
            <person name="Bogoshi D."/>
            <person name="Mbelle N.M."/>
            <person name="Naidoo V."/>
            <person name="Osei Sekyere J."/>
        </authorList>
    </citation>
    <scope>NUCLEOTIDE SEQUENCE</scope>
    <source>
        <strain evidence="2">C080</strain>
    </source>
</reference>
<keyword evidence="1" id="KW-0812">Transmembrane</keyword>
<evidence type="ECO:0000313" key="2">
    <source>
        <dbReference type="EMBL" id="MBO2007377.1"/>
    </source>
</evidence>
<proteinExistence type="predicted"/>